<feature type="transmembrane region" description="Helical" evidence="1">
    <location>
        <begin position="49"/>
        <end position="69"/>
    </location>
</feature>
<proteinExistence type="predicted"/>
<keyword evidence="1" id="KW-1133">Transmembrane helix</keyword>
<dbReference type="Proteomes" id="UP000005380">
    <property type="component" value="Chromosome"/>
</dbReference>
<protein>
    <submittedName>
        <fullName evidence="2">Integrase</fullName>
    </submittedName>
</protein>
<dbReference type="eggNOG" id="ENOG5033AUS">
    <property type="taxonomic scope" value="Bacteria"/>
</dbReference>
<dbReference type="HOGENOM" id="CLU_206038_0_0_6"/>
<evidence type="ECO:0000313" key="3">
    <source>
        <dbReference type="Proteomes" id="UP000005380"/>
    </source>
</evidence>
<accession>W0DU36</accession>
<reference evidence="2 3" key="1">
    <citation type="submission" date="2013-12" db="EMBL/GenBank/DDBJ databases">
        <authorList>
            <consortium name="DOE Joint Genome Institute"/>
            <person name="Kappler U."/>
            <person name="Huntemann M."/>
            <person name="Han J."/>
            <person name="Chen A."/>
            <person name="Kyrpides N."/>
            <person name="Mavromatis K."/>
            <person name="Markowitz V."/>
            <person name="Palaniappan K."/>
            <person name="Ivanova N."/>
            <person name="Schaumberg A."/>
            <person name="Pati A."/>
            <person name="Liolios K."/>
            <person name="Nordberg H.P."/>
            <person name="Cantor M.N."/>
            <person name="Hua S.X."/>
            <person name="Woyke T."/>
        </authorList>
    </citation>
    <scope>NUCLEOTIDE SEQUENCE [LARGE SCALE GENOMIC DNA]</scope>
    <source>
        <strain evidence="3">AL2</strain>
    </source>
</reference>
<evidence type="ECO:0000256" key="1">
    <source>
        <dbReference type="SAM" id="Phobius"/>
    </source>
</evidence>
<name>W0DU36_9GAMM</name>
<dbReference type="RefSeq" id="WP_006461112.1">
    <property type="nucleotide sequence ID" value="NZ_CP007030.1"/>
</dbReference>
<keyword evidence="1" id="KW-0472">Membrane</keyword>
<dbReference type="KEGG" id="tao:THIAE_09515"/>
<keyword evidence="3" id="KW-1185">Reference proteome</keyword>
<gene>
    <name evidence="2" type="ORF">THIAE_09515</name>
</gene>
<sequence length="71" mass="7863">MSTMNIEVYNAFKKAGVPDEQAVAAAKAIVDESLASKADIQTLKSEMLLLKWMVAFNLAFTMAILYKLFFA</sequence>
<dbReference type="EMBL" id="CP007030">
    <property type="protein sequence ID" value="AHF01962.1"/>
    <property type="molecule type" value="Genomic_DNA"/>
</dbReference>
<dbReference type="AlphaFoldDB" id="W0DU36"/>
<keyword evidence="1" id="KW-0812">Transmembrane</keyword>
<dbReference type="InParanoid" id="W0DU36"/>
<organism evidence="2 3">
    <name type="scientific">Thiomicrospira aerophila AL3</name>
    <dbReference type="NCBI Taxonomy" id="717772"/>
    <lineage>
        <taxon>Bacteria</taxon>
        <taxon>Pseudomonadati</taxon>
        <taxon>Pseudomonadota</taxon>
        <taxon>Gammaproteobacteria</taxon>
        <taxon>Thiotrichales</taxon>
        <taxon>Piscirickettsiaceae</taxon>
        <taxon>Thiomicrospira</taxon>
    </lineage>
</organism>
<evidence type="ECO:0000313" key="2">
    <source>
        <dbReference type="EMBL" id="AHF01962.1"/>
    </source>
</evidence>